<evidence type="ECO:0000313" key="1">
    <source>
        <dbReference type="EMBL" id="NYD69845.1"/>
    </source>
</evidence>
<proteinExistence type="predicted"/>
<sequence length="331" mass="35226">MSTIDLRGVVEEAERAVAAQRRGEGYARFAERDGGSDRDGGPDLYGTADAVGVFATLGRLDPDPAVRDRLAAAVVAFQQPDGRFVDDSHGVLHSTATAVGALHLLGRPAPPPAFLEPLFQPSAVEPFLDGLDWADPWLASHDAAGLLAVAVMTGLDRPGFVTAYLSWLDAHVDPATGLWPRGGIGRLEEWPGLFGNLGCSFHLHFLLRHLGRPIPHAPQVVDTCLELASGTRAVFDAGSWGYPQLDWAYSLSRASRQSGHRVAETQEALRALARALQHDLEHDGAPSVTGSHDLHTVGAVTALVAELSAALGDELRTGADLTPTTDLRPFI</sequence>
<dbReference type="AlphaFoldDB" id="A0A852SKY1"/>
<dbReference type="RefSeq" id="WP_179547100.1">
    <property type="nucleotide sequence ID" value="NZ_BSEW01000001.1"/>
</dbReference>
<dbReference type="Proteomes" id="UP000549913">
    <property type="component" value="Unassembled WGS sequence"/>
</dbReference>
<gene>
    <name evidence="1" type="ORF">BJ984_001003</name>
</gene>
<dbReference type="SUPFAM" id="SSF48239">
    <property type="entry name" value="Terpenoid cyclases/Protein prenyltransferases"/>
    <property type="match status" value="1"/>
</dbReference>
<evidence type="ECO:0000313" key="2">
    <source>
        <dbReference type="Proteomes" id="UP000549913"/>
    </source>
</evidence>
<comment type="caution">
    <text evidence="1">The sequence shown here is derived from an EMBL/GenBank/DDBJ whole genome shotgun (WGS) entry which is preliminary data.</text>
</comment>
<reference evidence="1 2" key="1">
    <citation type="submission" date="2020-07" db="EMBL/GenBank/DDBJ databases">
        <title>Sequencing the genomes of 1000 actinobacteria strains.</title>
        <authorList>
            <person name="Klenk H.-P."/>
        </authorList>
    </citation>
    <scope>NUCLEOTIDE SEQUENCE [LARGE SCALE GENOMIC DNA]</scope>
    <source>
        <strain evidence="1 2">DSM 26474</strain>
    </source>
</reference>
<protein>
    <recommendedName>
        <fullName evidence="3">Prenyltransferase</fullName>
    </recommendedName>
</protein>
<organism evidence="1 2">
    <name type="scientific">Herbiconiux flava</name>
    <dbReference type="NCBI Taxonomy" id="881268"/>
    <lineage>
        <taxon>Bacteria</taxon>
        <taxon>Bacillati</taxon>
        <taxon>Actinomycetota</taxon>
        <taxon>Actinomycetes</taxon>
        <taxon>Micrococcales</taxon>
        <taxon>Microbacteriaceae</taxon>
        <taxon>Herbiconiux</taxon>
    </lineage>
</organism>
<evidence type="ECO:0008006" key="3">
    <source>
        <dbReference type="Google" id="ProtNLM"/>
    </source>
</evidence>
<dbReference type="EMBL" id="JACCBM010000001">
    <property type="protein sequence ID" value="NYD69845.1"/>
    <property type="molecule type" value="Genomic_DNA"/>
</dbReference>
<keyword evidence="2" id="KW-1185">Reference proteome</keyword>
<name>A0A852SKY1_9MICO</name>
<dbReference type="InterPro" id="IPR008930">
    <property type="entry name" value="Terpenoid_cyclase/PrenylTrfase"/>
</dbReference>
<accession>A0A852SKY1</accession>
<dbReference type="Gene3D" id="1.50.10.20">
    <property type="match status" value="1"/>
</dbReference>